<accession>A0ABD0VTT1</accession>
<keyword evidence="3" id="KW-1185">Reference proteome</keyword>
<protein>
    <submittedName>
        <fullName evidence="2">Uncharacterized protein</fullName>
    </submittedName>
</protein>
<dbReference type="Proteomes" id="UP001552299">
    <property type="component" value="Unassembled WGS sequence"/>
</dbReference>
<gene>
    <name evidence="2" type="ORF">M5K25_000418</name>
</gene>
<sequence length="87" mass="9813">MLGSKRRESKNKPAIINSHPLNMMASTTATNTAVMMSRRKSPTDPIYVTIPLKDRRTEKQRGRRKVVNVKFEKKGGGTCGFAMWTIC</sequence>
<comment type="caution">
    <text evidence="2">The sequence shown here is derived from an EMBL/GenBank/DDBJ whole genome shotgun (WGS) entry which is preliminary data.</text>
</comment>
<dbReference type="AlphaFoldDB" id="A0ABD0VTT1"/>
<proteinExistence type="predicted"/>
<evidence type="ECO:0000313" key="3">
    <source>
        <dbReference type="Proteomes" id="UP001552299"/>
    </source>
</evidence>
<evidence type="ECO:0000313" key="2">
    <source>
        <dbReference type="EMBL" id="KAL0928530.1"/>
    </source>
</evidence>
<evidence type="ECO:0000256" key="1">
    <source>
        <dbReference type="SAM" id="MobiDB-lite"/>
    </source>
</evidence>
<dbReference type="EMBL" id="JANQDX010000001">
    <property type="protein sequence ID" value="KAL0928530.1"/>
    <property type="molecule type" value="Genomic_DNA"/>
</dbReference>
<feature type="region of interest" description="Disordered" evidence="1">
    <location>
        <begin position="1"/>
        <end position="23"/>
    </location>
</feature>
<name>A0ABD0VTT1_DENTH</name>
<reference evidence="2 3" key="1">
    <citation type="journal article" date="2024" name="Plant Biotechnol. J.">
        <title>Dendrobium thyrsiflorum genome and its molecular insights into genes involved in important horticultural traits.</title>
        <authorList>
            <person name="Chen B."/>
            <person name="Wang J.Y."/>
            <person name="Zheng P.J."/>
            <person name="Li K.L."/>
            <person name="Liang Y.M."/>
            <person name="Chen X.F."/>
            <person name="Zhang C."/>
            <person name="Zhao X."/>
            <person name="He X."/>
            <person name="Zhang G.Q."/>
            <person name="Liu Z.J."/>
            <person name="Xu Q."/>
        </authorList>
    </citation>
    <scope>NUCLEOTIDE SEQUENCE [LARGE SCALE GENOMIC DNA]</scope>
    <source>
        <strain evidence="2">GZMU011</strain>
    </source>
</reference>
<organism evidence="2 3">
    <name type="scientific">Dendrobium thyrsiflorum</name>
    <name type="common">Pinecone-like raceme dendrobium</name>
    <name type="synonym">Orchid</name>
    <dbReference type="NCBI Taxonomy" id="117978"/>
    <lineage>
        <taxon>Eukaryota</taxon>
        <taxon>Viridiplantae</taxon>
        <taxon>Streptophyta</taxon>
        <taxon>Embryophyta</taxon>
        <taxon>Tracheophyta</taxon>
        <taxon>Spermatophyta</taxon>
        <taxon>Magnoliopsida</taxon>
        <taxon>Liliopsida</taxon>
        <taxon>Asparagales</taxon>
        <taxon>Orchidaceae</taxon>
        <taxon>Epidendroideae</taxon>
        <taxon>Malaxideae</taxon>
        <taxon>Dendrobiinae</taxon>
        <taxon>Dendrobium</taxon>
    </lineage>
</organism>